<evidence type="ECO:0000256" key="5">
    <source>
        <dbReference type="ARBA" id="ARBA00023180"/>
    </source>
</evidence>
<keyword evidence="1 6" id="KW-0245">EGF-like domain</keyword>
<feature type="domain" description="EGF-like" evidence="8">
    <location>
        <begin position="104"/>
        <end position="144"/>
    </location>
</feature>
<proteinExistence type="predicted"/>
<dbReference type="SUPFAM" id="SSF57184">
    <property type="entry name" value="Growth factor receptor domain"/>
    <property type="match status" value="2"/>
</dbReference>
<dbReference type="SMART" id="SM00179">
    <property type="entry name" value="EGF_CA"/>
    <property type="match status" value="5"/>
</dbReference>
<dbReference type="PROSITE" id="PS00022">
    <property type="entry name" value="EGF_1"/>
    <property type="match status" value="1"/>
</dbReference>
<dbReference type="PROSITE" id="PS01186">
    <property type="entry name" value="EGF_2"/>
    <property type="match status" value="5"/>
</dbReference>
<feature type="domain" description="EGF-like" evidence="8">
    <location>
        <begin position="423"/>
        <end position="463"/>
    </location>
</feature>
<dbReference type="InterPro" id="IPR024731">
    <property type="entry name" value="NELL2-like_EGF"/>
</dbReference>
<dbReference type="InterPro" id="IPR000436">
    <property type="entry name" value="Sushi_SCR_CCP_dom"/>
</dbReference>
<keyword evidence="11" id="KW-1185">Reference proteome</keyword>
<evidence type="ECO:0000313" key="10">
    <source>
        <dbReference type="EMBL" id="PIK55242.1"/>
    </source>
</evidence>
<dbReference type="GO" id="GO:0071944">
    <property type="term" value="C:cell periphery"/>
    <property type="evidence" value="ECO:0007669"/>
    <property type="project" value="UniProtKB-ARBA"/>
</dbReference>
<evidence type="ECO:0000256" key="7">
    <source>
        <dbReference type="PROSITE-ProRule" id="PRU00302"/>
    </source>
</evidence>
<dbReference type="Pfam" id="PF07645">
    <property type="entry name" value="EGF_CA"/>
    <property type="match status" value="3"/>
</dbReference>
<dbReference type="AlphaFoldDB" id="A0A2G8L4S4"/>
<dbReference type="GO" id="GO:0005509">
    <property type="term" value="F:calcium ion binding"/>
    <property type="evidence" value="ECO:0007669"/>
    <property type="project" value="InterPro"/>
</dbReference>
<dbReference type="STRING" id="307972.A0A2G8L4S4"/>
<dbReference type="CDD" id="cd00054">
    <property type="entry name" value="EGF_CA"/>
    <property type="match status" value="3"/>
</dbReference>
<dbReference type="OrthoDB" id="10069021at2759"/>
<comment type="caution">
    <text evidence="6">Lacks conserved residue(s) required for the propagation of feature annotation.</text>
</comment>
<evidence type="ECO:0000256" key="2">
    <source>
        <dbReference type="ARBA" id="ARBA00022729"/>
    </source>
</evidence>
<keyword evidence="7" id="KW-0768">Sushi</keyword>
<dbReference type="InterPro" id="IPR049883">
    <property type="entry name" value="NOTCH1_EGF-like"/>
</dbReference>
<dbReference type="PANTHER" id="PTHR24050">
    <property type="entry name" value="PA14 DOMAIN-CONTAINING PROTEIN"/>
    <property type="match status" value="1"/>
</dbReference>
<dbReference type="InterPro" id="IPR000152">
    <property type="entry name" value="EGF-type_Asp/Asn_hydroxyl_site"/>
</dbReference>
<dbReference type="Proteomes" id="UP000230750">
    <property type="component" value="Unassembled WGS sequence"/>
</dbReference>
<keyword evidence="2" id="KW-0732">Signal</keyword>
<dbReference type="InterPro" id="IPR009030">
    <property type="entry name" value="Growth_fac_rcpt_cys_sf"/>
</dbReference>
<comment type="caution">
    <text evidence="10">The sequence shown here is derived from an EMBL/GenBank/DDBJ whole genome shotgun (WGS) entry which is preliminary data.</text>
</comment>
<accession>A0A2G8L4S4</accession>
<dbReference type="InterPro" id="IPR052235">
    <property type="entry name" value="Nephronectin_domain"/>
</dbReference>
<dbReference type="PROSITE" id="PS00010">
    <property type="entry name" value="ASX_HYDROXYL"/>
    <property type="match status" value="4"/>
</dbReference>
<dbReference type="PROSITE" id="PS50923">
    <property type="entry name" value="SUSHI"/>
    <property type="match status" value="1"/>
</dbReference>
<feature type="domain" description="EGF-like" evidence="8">
    <location>
        <begin position="326"/>
        <end position="366"/>
    </location>
</feature>
<dbReference type="Gene3D" id="2.10.25.10">
    <property type="entry name" value="Laminin"/>
    <property type="match status" value="11"/>
</dbReference>
<keyword evidence="5" id="KW-0325">Glycoprotein</keyword>
<keyword evidence="4" id="KW-1015">Disulfide bond</keyword>
<keyword evidence="3" id="KW-0677">Repeat</keyword>
<dbReference type="PROSITE" id="PS50026">
    <property type="entry name" value="EGF_3"/>
    <property type="match status" value="4"/>
</dbReference>
<evidence type="ECO:0000256" key="4">
    <source>
        <dbReference type="ARBA" id="ARBA00023157"/>
    </source>
</evidence>
<dbReference type="InterPro" id="IPR018097">
    <property type="entry name" value="EGF_Ca-bd_CS"/>
</dbReference>
<evidence type="ECO:0000256" key="6">
    <source>
        <dbReference type="PROSITE-ProRule" id="PRU00076"/>
    </source>
</evidence>
<feature type="domain" description="EGF-like" evidence="8">
    <location>
        <begin position="522"/>
        <end position="564"/>
    </location>
</feature>
<evidence type="ECO:0000256" key="1">
    <source>
        <dbReference type="ARBA" id="ARBA00022536"/>
    </source>
</evidence>
<gene>
    <name evidence="10" type="ORF">BSL78_07838</name>
</gene>
<dbReference type="EMBL" id="MRZV01000222">
    <property type="protein sequence ID" value="PIK55242.1"/>
    <property type="molecule type" value="Genomic_DNA"/>
</dbReference>
<evidence type="ECO:0000313" key="11">
    <source>
        <dbReference type="Proteomes" id="UP000230750"/>
    </source>
</evidence>
<dbReference type="FunFam" id="2.10.25.10:FF:000038">
    <property type="entry name" value="Fibrillin 2"/>
    <property type="match status" value="3"/>
</dbReference>
<evidence type="ECO:0000259" key="9">
    <source>
        <dbReference type="PROSITE" id="PS50923"/>
    </source>
</evidence>
<protein>
    <submittedName>
        <fullName evidence="10">Putative fibrillin-2-like isoform X1</fullName>
    </submittedName>
</protein>
<dbReference type="InterPro" id="IPR001881">
    <property type="entry name" value="EGF-like_Ca-bd_dom"/>
</dbReference>
<dbReference type="PROSITE" id="PS01187">
    <property type="entry name" value="EGF_CA"/>
    <property type="match status" value="4"/>
</dbReference>
<reference evidence="10 11" key="1">
    <citation type="journal article" date="2017" name="PLoS Biol.">
        <title>The sea cucumber genome provides insights into morphological evolution and visceral regeneration.</title>
        <authorList>
            <person name="Zhang X."/>
            <person name="Sun L."/>
            <person name="Yuan J."/>
            <person name="Sun Y."/>
            <person name="Gao Y."/>
            <person name="Zhang L."/>
            <person name="Li S."/>
            <person name="Dai H."/>
            <person name="Hamel J.F."/>
            <person name="Liu C."/>
            <person name="Yu Y."/>
            <person name="Liu S."/>
            <person name="Lin W."/>
            <person name="Guo K."/>
            <person name="Jin S."/>
            <person name="Xu P."/>
            <person name="Storey K.B."/>
            <person name="Huan P."/>
            <person name="Zhang T."/>
            <person name="Zhou Y."/>
            <person name="Zhang J."/>
            <person name="Lin C."/>
            <person name="Li X."/>
            <person name="Xing L."/>
            <person name="Huo D."/>
            <person name="Sun M."/>
            <person name="Wang L."/>
            <person name="Mercier A."/>
            <person name="Li F."/>
            <person name="Yang H."/>
            <person name="Xiang J."/>
        </authorList>
    </citation>
    <scope>NUCLEOTIDE SEQUENCE [LARGE SCALE GENOMIC DNA]</scope>
    <source>
        <strain evidence="10">Shaxun</strain>
        <tissue evidence="10">Muscle</tissue>
    </source>
</reference>
<dbReference type="SUPFAM" id="SSF57196">
    <property type="entry name" value="EGF/Laminin"/>
    <property type="match status" value="2"/>
</dbReference>
<sequence>MITEGFQLTEIQPSSVALVTPMSSLVTERPLKVLSEGAVMAATAGNAVPAGVGIETAPALRETNSRYSNTKPAICTMNCVHGTCIGPDRCKCDPGFTGKSCNRDLNECGLEPRPCGHRCTNTQGSFKCYCERGYVLQQDGRSCVPDERCYPGRCAHGCAVEGDDVICSCPPGLRLIADGYHCKDIDECAEGLVTCPTDQECKNTFGNFLCVCKDGKTFQFIEGKYQCVDVGCASLGYNCHADAYCGYVNLQPECICNSGFWGNGLICLPASIRDCSDNPCFPGVVCTNAFEDISGISGYPPGGIFEQFECGTCPAGYEGDGVDCDDINECLEGTSDCDENADCINEPGSHRCECRDGFHGNGEICVAIAPFTCDNCFPEVFCNPLPLPDASDAELLATLDLIYLFVCGDCPPGFEGDGVVCEDEDECAKGTDDCSMNSVCVNDDGSYHCECKEGYLGNGDVCVLISPITCDDGPCYPSVECTDVPLPDPFDIALLMTLDIIIQYECGPCPPGYEGDGEMCDDINECEIEPPITDCDLNATCENIPGDYLCMCSDGFYGNGTHCSLLDPRTCDDQPCSPEAECFPIDLEDLNILLPTVRVFECGPCPEDYIGDGFNCSKLQLIKIPPFLNLTVIVVNYADTDGDPLLAGFPVRVLQSDPTTEAGTTEIARGFTDDDGMVTLDCPHNQSIIITARAPRGPNIPSLFANSVTFRCNFDQTNVVTIPLHTPYEDTVYVYHPESPREFGVGNETLNERYSTYFPEDIFNLNDGTRVQLLFRSVNVSVPEELEFAPEMIACIPRINEGGARGDVGVLPRNEDGCWVQDGDGILKRDETTGNLVWKYEADHFSWWAAGRVNPQTSCVNVRTCYDAACRNPAPDTLIGIFGKDYGFETFRYTDVRGSACIQFPFGRTLEIFNPCTEAKIEVESTVRPSSCTEGRVEIPKVPDYQLREGQDSCRTAVLIIPKYDRTCPKPDAVHNNLEWDAEGGEIFKYSSAVQYSCDTAGEELIEGSNGYRACMRCFDWTGNLQCVAAQDDEESSF</sequence>
<evidence type="ECO:0000259" key="8">
    <source>
        <dbReference type="PROSITE" id="PS50026"/>
    </source>
</evidence>
<evidence type="ECO:0000256" key="3">
    <source>
        <dbReference type="ARBA" id="ARBA00022737"/>
    </source>
</evidence>
<organism evidence="10 11">
    <name type="scientific">Stichopus japonicus</name>
    <name type="common">Sea cucumber</name>
    <dbReference type="NCBI Taxonomy" id="307972"/>
    <lineage>
        <taxon>Eukaryota</taxon>
        <taxon>Metazoa</taxon>
        <taxon>Echinodermata</taxon>
        <taxon>Eleutherozoa</taxon>
        <taxon>Echinozoa</taxon>
        <taxon>Holothuroidea</taxon>
        <taxon>Aspidochirotacea</taxon>
        <taxon>Aspidochirotida</taxon>
        <taxon>Stichopodidae</taxon>
        <taxon>Apostichopus</taxon>
    </lineage>
</organism>
<name>A0A2G8L4S4_STIJA</name>
<dbReference type="FunFam" id="2.10.25.10:FF:000010">
    <property type="entry name" value="Pro-epidermal growth factor"/>
    <property type="match status" value="1"/>
</dbReference>
<dbReference type="SMART" id="SM00181">
    <property type="entry name" value="EGF"/>
    <property type="match status" value="12"/>
</dbReference>
<dbReference type="Pfam" id="PF12947">
    <property type="entry name" value="EGF_3"/>
    <property type="match status" value="2"/>
</dbReference>
<dbReference type="InterPro" id="IPR000742">
    <property type="entry name" value="EGF"/>
</dbReference>
<dbReference type="PANTHER" id="PTHR24050:SF28">
    <property type="entry name" value="UROMODULIN-LIKE"/>
    <property type="match status" value="1"/>
</dbReference>
<feature type="domain" description="Sushi" evidence="9">
    <location>
        <begin position="966"/>
        <end position="1029"/>
    </location>
</feature>